<feature type="domain" description="Porin" evidence="12">
    <location>
        <begin position="8"/>
        <end position="387"/>
    </location>
</feature>
<keyword evidence="14" id="KW-1185">Reference proteome</keyword>
<gene>
    <name evidence="13" type="ORF">HKX39_02890</name>
</gene>
<dbReference type="PANTHER" id="PTHR34501">
    <property type="entry name" value="PROTEIN YDDL-RELATED"/>
    <property type="match status" value="1"/>
</dbReference>
<evidence type="ECO:0000313" key="13">
    <source>
        <dbReference type="EMBL" id="NOL51124.1"/>
    </source>
</evidence>
<dbReference type="InterPro" id="IPR033900">
    <property type="entry name" value="Gram_neg_porin_domain"/>
</dbReference>
<keyword evidence="4" id="KW-1134">Transmembrane beta strand</keyword>
<proteinExistence type="predicted"/>
<evidence type="ECO:0000256" key="1">
    <source>
        <dbReference type="ARBA" id="ARBA00004571"/>
    </source>
</evidence>
<dbReference type="InterPro" id="IPR002299">
    <property type="entry name" value="Porin_Neis"/>
</dbReference>
<keyword evidence="3" id="KW-0813">Transport</keyword>
<keyword evidence="10" id="KW-0998">Cell outer membrane</keyword>
<dbReference type="InterPro" id="IPR023614">
    <property type="entry name" value="Porin_dom_sf"/>
</dbReference>
<evidence type="ECO:0000256" key="9">
    <source>
        <dbReference type="ARBA" id="ARBA00023136"/>
    </source>
</evidence>
<evidence type="ECO:0000256" key="5">
    <source>
        <dbReference type="ARBA" id="ARBA00022692"/>
    </source>
</evidence>
<evidence type="ECO:0000256" key="11">
    <source>
        <dbReference type="SAM" id="SignalP"/>
    </source>
</evidence>
<reference evidence="13 14" key="1">
    <citation type="submission" date="2020-05" db="EMBL/GenBank/DDBJ databases">
        <authorList>
            <person name="Niu N."/>
        </authorList>
    </citation>
    <scope>NUCLEOTIDE SEQUENCE [LARGE SCALE GENOMIC DNA]</scope>
    <source>
        <strain evidence="13 14">3340-03</strain>
    </source>
</reference>
<dbReference type="GO" id="GO:0009279">
    <property type="term" value="C:cell outer membrane"/>
    <property type="evidence" value="ECO:0007669"/>
    <property type="project" value="UniProtKB-SubCell"/>
</dbReference>
<evidence type="ECO:0000256" key="8">
    <source>
        <dbReference type="ARBA" id="ARBA00023114"/>
    </source>
</evidence>
<dbReference type="GO" id="GO:0034220">
    <property type="term" value="P:monoatomic ion transmembrane transport"/>
    <property type="evidence" value="ECO:0007669"/>
    <property type="project" value="InterPro"/>
</dbReference>
<keyword evidence="6 11" id="KW-0732">Signal</keyword>
<dbReference type="GO" id="GO:0015288">
    <property type="term" value="F:porin activity"/>
    <property type="evidence" value="ECO:0007669"/>
    <property type="project" value="UniProtKB-KW"/>
</dbReference>
<keyword evidence="5" id="KW-0812">Transmembrane</keyword>
<dbReference type="CDD" id="cd00342">
    <property type="entry name" value="gram_neg_porins"/>
    <property type="match status" value="1"/>
</dbReference>
<evidence type="ECO:0000256" key="10">
    <source>
        <dbReference type="ARBA" id="ARBA00023237"/>
    </source>
</evidence>
<dbReference type="InterPro" id="IPR050298">
    <property type="entry name" value="Gram-neg_bact_OMP"/>
</dbReference>
<evidence type="ECO:0000256" key="4">
    <source>
        <dbReference type="ARBA" id="ARBA00022452"/>
    </source>
</evidence>
<accession>A0A849P454</accession>
<dbReference type="SUPFAM" id="SSF56935">
    <property type="entry name" value="Porins"/>
    <property type="match status" value="1"/>
</dbReference>
<feature type="chain" id="PRO_5032471251" evidence="11">
    <location>
        <begin position="21"/>
        <end position="411"/>
    </location>
</feature>
<dbReference type="EMBL" id="JABGBN010000001">
    <property type="protein sequence ID" value="NOL51124.1"/>
    <property type="molecule type" value="Genomic_DNA"/>
</dbReference>
<dbReference type="GO" id="GO:0046930">
    <property type="term" value="C:pore complex"/>
    <property type="evidence" value="ECO:0007669"/>
    <property type="project" value="UniProtKB-KW"/>
</dbReference>
<dbReference type="Pfam" id="PF13609">
    <property type="entry name" value="Porin_4"/>
    <property type="match status" value="1"/>
</dbReference>
<evidence type="ECO:0000256" key="7">
    <source>
        <dbReference type="ARBA" id="ARBA00023065"/>
    </source>
</evidence>
<dbReference type="AlphaFoldDB" id="A0A849P454"/>
<keyword evidence="7" id="KW-0406">Ion transport</keyword>
<evidence type="ECO:0000259" key="12">
    <source>
        <dbReference type="Pfam" id="PF13609"/>
    </source>
</evidence>
<dbReference type="Gene3D" id="2.40.160.10">
    <property type="entry name" value="Porin"/>
    <property type="match status" value="1"/>
</dbReference>
<evidence type="ECO:0000256" key="6">
    <source>
        <dbReference type="ARBA" id="ARBA00022729"/>
    </source>
</evidence>
<feature type="signal peptide" evidence="11">
    <location>
        <begin position="1"/>
        <end position="20"/>
    </location>
</feature>
<protein>
    <submittedName>
        <fullName evidence="13">Porin</fullName>
    </submittedName>
</protein>
<dbReference type="RefSeq" id="WP_171679792.1">
    <property type="nucleotide sequence ID" value="NZ_JABGBN010000001.1"/>
</dbReference>
<comment type="caution">
    <text evidence="13">The sequence shown here is derived from an EMBL/GenBank/DDBJ whole genome shotgun (WGS) entry which is preliminary data.</text>
</comment>
<sequence>MKKTLLVAALATGFAGVAHAESSVTLYGIVDGGIGFEKQSVKAEGVKVSSSRTVGAREGIQNGNRWGLKGTEDLGNGTAAIFQLESGFNLANGKAKQNGGVFSRKAIIGLTGDSWGTFTLGRQFTASDDFVSAIDPFGTGFSQASANSTFGDSVGARKDAVIKYLSPNFDGFGFGVSLTTANTKTYNVDTTTALVANSAGVVSSVTGLTYPNQTVKTKDNGVSVALGYNNGPLQVAANFDYERVKKTVSNLAKPVTDSKAKAWNLGLAYDFDVVKLHLMYGQQRDGFVNGSSGLAGDLVDGLNSVRTATNQIGFDAPGLRAQAWLAGLSAPVGENGKVMFSYQGGRVKNSEVYESARINTHVWSLGYRQGLSKRTSVYALASYGYSKAKEDTGYRAKLKSTDVAVGLTHRF</sequence>
<dbReference type="PRINTS" id="PR00182">
    <property type="entry name" value="ECOLNEIPORIN"/>
</dbReference>
<dbReference type="PRINTS" id="PR00184">
    <property type="entry name" value="NEISSPPORIN"/>
</dbReference>
<evidence type="ECO:0000256" key="2">
    <source>
        <dbReference type="ARBA" id="ARBA00011233"/>
    </source>
</evidence>
<name>A0A849P454_9BURK</name>
<dbReference type="InterPro" id="IPR001702">
    <property type="entry name" value="Porin_Gram-ve"/>
</dbReference>
<dbReference type="PANTHER" id="PTHR34501:SF9">
    <property type="entry name" value="MAJOR OUTER MEMBRANE PROTEIN P.IA"/>
    <property type="match status" value="1"/>
</dbReference>
<comment type="subcellular location">
    <subcellularLocation>
        <location evidence="1">Cell outer membrane</location>
        <topology evidence="1">Multi-pass membrane protein</topology>
    </subcellularLocation>
</comment>
<evidence type="ECO:0000313" key="14">
    <source>
        <dbReference type="Proteomes" id="UP000537862"/>
    </source>
</evidence>
<organism evidence="13 14">
    <name type="scientific">Pelistega suis</name>
    <dbReference type="NCBI Taxonomy" id="1631957"/>
    <lineage>
        <taxon>Bacteria</taxon>
        <taxon>Pseudomonadati</taxon>
        <taxon>Pseudomonadota</taxon>
        <taxon>Betaproteobacteria</taxon>
        <taxon>Burkholderiales</taxon>
        <taxon>Alcaligenaceae</taxon>
        <taxon>Pelistega</taxon>
    </lineage>
</organism>
<evidence type="ECO:0000256" key="3">
    <source>
        <dbReference type="ARBA" id="ARBA00022448"/>
    </source>
</evidence>
<comment type="subunit">
    <text evidence="2">Homotrimer.</text>
</comment>
<keyword evidence="9" id="KW-0472">Membrane</keyword>
<dbReference type="Proteomes" id="UP000537862">
    <property type="component" value="Unassembled WGS sequence"/>
</dbReference>
<keyword evidence="8" id="KW-0626">Porin</keyword>